<evidence type="ECO:0000313" key="6">
    <source>
        <dbReference type="EMBL" id="MFC5431559.1"/>
    </source>
</evidence>
<dbReference type="RefSeq" id="WP_377714870.1">
    <property type="nucleotide sequence ID" value="NZ_JBHSMP010000037.1"/>
</dbReference>
<evidence type="ECO:0000256" key="4">
    <source>
        <dbReference type="ARBA" id="ARBA00023163"/>
    </source>
</evidence>
<dbReference type="Pfam" id="PF03466">
    <property type="entry name" value="LysR_substrate"/>
    <property type="match status" value="1"/>
</dbReference>
<dbReference type="InterPro" id="IPR036388">
    <property type="entry name" value="WH-like_DNA-bd_sf"/>
</dbReference>
<feature type="domain" description="HTH lysR-type" evidence="5">
    <location>
        <begin position="6"/>
        <end position="63"/>
    </location>
</feature>
<keyword evidence="2" id="KW-0805">Transcription regulation</keyword>
<evidence type="ECO:0000256" key="2">
    <source>
        <dbReference type="ARBA" id="ARBA00023015"/>
    </source>
</evidence>
<proteinExistence type="inferred from homology"/>
<dbReference type="Proteomes" id="UP001596103">
    <property type="component" value="Unassembled WGS sequence"/>
</dbReference>
<dbReference type="Pfam" id="PF00126">
    <property type="entry name" value="HTH_1"/>
    <property type="match status" value="1"/>
</dbReference>
<dbReference type="Gene3D" id="3.40.190.10">
    <property type="entry name" value="Periplasmic binding protein-like II"/>
    <property type="match status" value="2"/>
</dbReference>
<gene>
    <name evidence="6" type="ORF">ACFPTO_22535</name>
</gene>
<dbReference type="SUPFAM" id="SSF53850">
    <property type="entry name" value="Periplasmic binding protein-like II"/>
    <property type="match status" value="1"/>
</dbReference>
<dbReference type="InterPro" id="IPR000847">
    <property type="entry name" value="LysR_HTH_N"/>
</dbReference>
<accession>A0ABW0JEN4</accession>
<evidence type="ECO:0000256" key="3">
    <source>
        <dbReference type="ARBA" id="ARBA00023125"/>
    </source>
</evidence>
<dbReference type="SUPFAM" id="SSF46785">
    <property type="entry name" value="Winged helix' DNA-binding domain"/>
    <property type="match status" value="1"/>
</dbReference>
<comment type="caution">
    <text evidence="6">The sequence shown here is derived from an EMBL/GenBank/DDBJ whole genome shotgun (WGS) entry which is preliminary data.</text>
</comment>
<evidence type="ECO:0000256" key="1">
    <source>
        <dbReference type="ARBA" id="ARBA00009437"/>
    </source>
</evidence>
<keyword evidence="7" id="KW-1185">Reference proteome</keyword>
<dbReference type="PRINTS" id="PR00039">
    <property type="entry name" value="HTHLYSR"/>
</dbReference>
<dbReference type="PANTHER" id="PTHR30537">
    <property type="entry name" value="HTH-TYPE TRANSCRIPTIONAL REGULATOR"/>
    <property type="match status" value="1"/>
</dbReference>
<evidence type="ECO:0000313" key="7">
    <source>
        <dbReference type="Proteomes" id="UP001596103"/>
    </source>
</evidence>
<dbReference type="InterPro" id="IPR058163">
    <property type="entry name" value="LysR-type_TF_proteobact-type"/>
</dbReference>
<sequence length="314" mass="34015">MKHVYPNLAELSAFISSAKYLNFSYAARELGLTPSAVSRQIASLEARFGAKLFVREGRNLSLTRAGEVYQASVAGPFREIGNASLALLSVREDNDLLTLASVPTFTSKWLVPRLPSFLAAVPNVTLSFRRHLAHGDLFPVGLDAAIRYGDGLWEGVRSDYLAGRTFVPVCSPGFAAHHALRTPDDLAAAPRLVHEQAAAVWFEWSQTYDVTPMNAFLGPRFEQYAVLIQAAQAGLGVALMPEFLITAPLEAGTLVQPVNAPVDVDSHAHFLCYTPERFDTSTALRQLRAWLLEECPVYGGAVADASVPAEGAVC</sequence>
<organism evidence="6 7">
    <name type="scientific">Paraburkholderia denitrificans</name>
    <dbReference type="NCBI Taxonomy" id="694025"/>
    <lineage>
        <taxon>Bacteria</taxon>
        <taxon>Pseudomonadati</taxon>
        <taxon>Pseudomonadota</taxon>
        <taxon>Betaproteobacteria</taxon>
        <taxon>Burkholderiales</taxon>
        <taxon>Burkholderiaceae</taxon>
        <taxon>Paraburkholderia</taxon>
    </lineage>
</organism>
<keyword evidence="3" id="KW-0238">DNA-binding</keyword>
<name>A0ABW0JEN4_9BURK</name>
<dbReference type="Gene3D" id="1.10.10.10">
    <property type="entry name" value="Winged helix-like DNA-binding domain superfamily/Winged helix DNA-binding domain"/>
    <property type="match status" value="1"/>
</dbReference>
<protein>
    <submittedName>
        <fullName evidence="6">LysR substrate-binding domain-containing protein</fullName>
    </submittedName>
</protein>
<dbReference type="InterPro" id="IPR036390">
    <property type="entry name" value="WH_DNA-bd_sf"/>
</dbReference>
<dbReference type="PANTHER" id="PTHR30537:SF26">
    <property type="entry name" value="GLYCINE CLEAVAGE SYSTEM TRANSCRIPTIONAL ACTIVATOR"/>
    <property type="match status" value="1"/>
</dbReference>
<evidence type="ECO:0000259" key="5">
    <source>
        <dbReference type="PROSITE" id="PS50931"/>
    </source>
</evidence>
<reference evidence="7" key="1">
    <citation type="journal article" date="2019" name="Int. J. Syst. Evol. Microbiol.">
        <title>The Global Catalogue of Microorganisms (GCM) 10K type strain sequencing project: providing services to taxonomists for standard genome sequencing and annotation.</title>
        <authorList>
            <consortium name="The Broad Institute Genomics Platform"/>
            <consortium name="The Broad Institute Genome Sequencing Center for Infectious Disease"/>
            <person name="Wu L."/>
            <person name="Ma J."/>
        </authorList>
    </citation>
    <scope>NUCLEOTIDE SEQUENCE [LARGE SCALE GENOMIC DNA]</scope>
    <source>
        <strain evidence="7">CCUG 56042</strain>
    </source>
</reference>
<keyword evidence="4" id="KW-0804">Transcription</keyword>
<dbReference type="InterPro" id="IPR005119">
    <property type="entry name" value="LysR_subst-bd"/>
</dbReference>
<dbReference type="EMBL" id="JBHSMP010000037">
    <property type="protein sequence ID" value="MFC5431559.1"/>
    <property type="molecule type" value="Genomic_DNA"/>
</dbReference>
<dbReference type="PROSITE" id="PS50931">
    <property type="entry name" value="HTH_LYSR"/>
    <property type="match status" value="1"/>
</dbReference>
<comment type="similarity">
    <text evidence="1">Belongs to the LysR transcriptional regulatory family.</text>
</comment>